<dbReference type="OrthoDB" id="192611at2759"/>
<feature type="region of interest" description="Disordered" evidence="2">
    <location>
        <begin position="252"/>
        <end position="277"/>
    </location>
</feature>
<evidence type="ECO:0000256" key="1">
    <source>
        <dbReference type="ARBA" id="ARBA00022729"/>
    </source>
</evidence>
<evidence type="ECO:0000313" key="3">
    <source>
        <dbReference type="EMBL" id="CAG2232240.1"/>
    </source>
</evidence>
<dbReference type="GO" id="GO:0042765">
    <property type="term" value="C:GPI-anchor transamidase complex"/>
    <property type="evidence" value="ECO:0007669"/>
    <property type="project" value="InterPro"/>
</dbReference>
<protein>
    <submittedName>
        <fullName evidence="3">PIGK</fullName>
    </submittedName>
</protein>
<name>A0A8S3TU29_MYTED</name>
<dbReference type="Gene3D" id="3.40.50.1460">
    <property type="match status" value="1"/>
</dbReference>
<dbReference type="InterPro" id="IPR028361">
    <property type="entry name" value="GPI_transamidase"/>
</dbReference>
<proteinExistence type="predicted"/>
<dbReference type="AlphaFoldDB" id="A0A8S3TU29"/>
<dbReference type="GO" id="GO:0016255">
    <property type="term" value="P:attachment of GPI anchor to protein"/>
    <property type="evidence" value="ECO:0007669"/>
    <property type="project" value="InterPro"/>
</dbReference>
<comment type="caution">
    <text evidence="3">The sequence shown here is derived from an EMBL/GenBank/DDBJ whole genome shotgun (WGS) entry which is preliminary data.</text>
</comment>
<reference evidence="3" key="1">
    <citation type="submission" date="2021-03" db="EMBL/GenBank/DDBJ databases">
        <authorList>
            <person name="Bekaert M."/>
        </authorList>
    </citation>
    <scope>NUCLEOTIDE SEQUENCE</scope>
</reference>
<organism evidence="3 4">
    <name type="scientific">Mytilus edulis</name>
    <name type="common">Blue mussel</name>
    <dbReference type="NCBI Taxonomy" id="6550"/>
    <lineage>
        <taxon>Eukaryota</taxon>
        <taxon>Metazoa</taxon>
        <taxon>Spiralia</taxon>
        <taxon>Lophotrochozoa</taxon>
        <taxon>Mollusca</taxon>
        <taxon>Bivalvia</taxon>
        <taxon>Autobranchia</taxon>
        <taxon>Pteriomorphia</taxon>
        <taxon>Mytilida</taxon>
        <taxon>Mytiloidea</taxon>
        <taxon>Mytilidae</taxon>
        <taxon>Mytilinae</taxon>
        <taxon>Mytilus</taxon>
    </lineage>
</organism>
<dbReference type="GO" id="GO:0003923">
    <property type="term" value="F:GPI-anchor transamidase activity"/>
    <property type="evidence" value="ECO:0007669"/>
    <property type="project" value="InterPro"/>
</dbReference>
<dbReference type="Proteomes" id="UP000683360">
    <property type="component" value="Unassembled WGS sequence"/>
</dbReference>
<evidence type="ECO:0000313" key="4">
    <source>
        <dbReference type="Proteomes" id="UP000683360"/>
    </source>
</evidence>
<evidence type="ECO:0000256" key="2">
    <source>
        <dbReference type="SAM" id="MobiDB-lite"/>
    </source>
</evidence>
<sequence length="277" mass="32383">MIRFSTNKIKNDITVRAFMIRFSTNKIKKDITVRAFMIRFTTNKIKNDIAVRAFMIRFSTNKIKKDITVRAFKIRFNTNKIKNGITTCFKIRFSTNKIKNDITVRAFMIRFTTNKIKDITVRAFQDRFTTNKIKKDITVRAFMIRFNTNKIKNDITHHVDSSIGVYVIDRYTYYALEFLDKVTPDSKKTMGQFLKVCPKNLCISTVATRTDLFARDPNKVLLTDFFGSVRNVEPLAKTIKLLNKTDQCTKDSCQDKIQPEDQDLEPLSYAEQFPMPK</sequence>
<dbReference type="PANTHER" id="PTHR48067:SF1">
    <property type="entry name" value="GPI-ANCHOR TRANSAMIDASE"/>
    <property type="match status" value="1"/>
</dbReference>
<dbReference type="EMBL" id="CAJPWZ010002172">
    <property type="protein sequence ID" value="CAG2232240.1"/>
    <property type="molecule type" value="Genomic_DNA"/>
</dbReference>
<accession>A0A8S3TU29</accession>
<dbReference type="PANTHER" id="PTHR48067">
    <property type="entry name" value="GPI-ANCHOR TRANSAMIDASE"/>
    <property type="match status" value="1"/>
</dbReference>
<keyword evidence="1" id="KW-0732">Signal</keyword>
<keyword evidence="4" id="KW-1185">Reference proteome</keyword>
<gene>
    <name evidence="3" type="ORF">MEDL_44991</name>
</gene>